<keyword evidence="3" id="KW-1185">Reference proteome</keyword>
<proteinExistence type="predicted"/>
<dbReference type="AlphaFoldDB" id="A0A9N9B4K5"/>
<dbReference type="Proteomes" id="UP000789759">
    <property type="component" value="Unassembled WGS sequence"/>
</dbReference>
<reference evidence="2" key="1">
    <citation type="submission" date="2021-06" db="EMBL/GenBank/DDBJ databases">
        <authorList>
            <person name="Kallberg Y."/>
            <person name="Tangrot J."/>
            <person name="Rosling A."/>
        </authorList>
    </citation>
    <scope>NUCLEOTIDE SEQUENCE</scope>
    <source>
        <strain evidence="2">FL966</strain>
    </source>
</reference>
<sequence length="43" mass="4783">LISKESDDNNISNQNLTKDKSFKKQSINIGKGNIKGQIKEYGS</sequence>
<comment type="caution">
    <text evidence="2">The sequence shown here is derived from an EMBL/GenBank/DDBJ whole genome shotgun (WGS) entry which is preliminary data.</text>
</comment>
<feature type="region of interest" description="Disordered" evidence="1">
    <location>
        <begin position="1"/>
        <end position="24"/>
    </location>
</feature>
<feature type="non-terminal residue" evidence="2">
    <location>
        <position position="1"/>
    </location>
</feature>
<gene>
    <name evidence="2" type="ORF">CPELLU_LOCUS4729</name>
</gene>
<evidence type="ECO:0000313" key="2">
    <source>
        <dbReference type="EMBL" id="CAG8550514.1"/>
    </source>
</evidence>
<accession>A0A9N9B4K5</accession>
<evidence type="ECO:0000256" key="1">
    <source>
        <dbReference type="SAM" id="MobiDB-lite"/>
    </source>
</evidence>
<dbReference type="EMBL" id="CAJVQA010002548">
    <property type="protein sequence ID" value="CAG8550514.1"/>
    <property type="molecule type" value="Genomic_DNA"/>
</dbReference>
<evidence type="ECO:0000313" key="3">
    <source>
        <dbReference type="Proteomes" id="UP000789759"/>
    </source>
</evidence>
<organism evidence="2 3">
    <name type="scientific">Cetraspora pellucida</name>
    <dbReference type="NCBI Taxonomy" id="1433469"/>
    <lineage>
        <taxon>Eukaryota</taxon>
        <taxon>Fungi</taxon>
        <taxon>Fungi incertae sedis</taxon>
        <taxon>Mucoromycota</taxon>
        <taxon>Glomeromycotina</taxon>
        <taxon>Glomeromycetes</taxon>
        <taxon>Diversisporales</taxon>
        <taxon>Gigasporaceae</taxon>
        <taxon>Cetraspora</taxon>
    </lineage>
</organism>
<protein>
    <submittedName>
        <fullName evidence="2">10668_t:CDS:1</fullName>
    </submittedName>
</protein>
<name>A0A9N9B4K5_9GLOM</name>